<organism evidence="2 3">
    <name type="scientific">Bacillus chungangensis</name>
    <dbReference type="NCBI Taxonomy" id="587633"/>
    <lineage>
        <taxon>Bacteria</taxon>
        <taxon>Bacillati</taxon>
        <taxon>Bacillota</taxon>
        <taxon>Bacilli</taxon>
        <taxon>Bacillales</taxon>
        <taxon>Bacillaceae</taxon>
        <taxon>Bacillus</taxon>
    </lineage>
</organism>
<dbReference type="Proteomes" id="UP001223586">
    <property type="component" value="Unassembled WGS sequence"/>
</dbReference>
<protein>
    <recommendedName>
        <fullName evidence="4">Membrane protein YszA</fullName>
    </recommendedName>
</protein>
<keyword evidence="1" id="KW-1133">Transmembrane helix</keyword>
<keyword evidence="3" id="KW-1185">Reference proteome</keyword>
<evidence type="ECO:0000313" key="3">
    <source>
        <dbReference type="Proteomes" id="UP001223586"/>
    </source>
</evidence>
<evidence type="ECO:0000256" key="1">
    <source>
        <dbReference type="SAM" id="Phobius"/>
    </source>
</evidence>
<keyword evidence="1" id="KW-0472">Membrane</keyword>
<proteinExistence type="predicted"/>
<accession>A0ABT9WMJ4</accession>
<gene>
    <name evidence="2" type="ORF">J2S08_000165</name>
</gene>
<evidence type="ECO:0008006" key="4">
    <source>
        <dbReference type="Google" id="ProtNLM"/>
    </source>
</evidence>
<dbReference type="EMBL" id="JAUSTT010000001">
    <property type="protein sequence ID" value="MDQ0174334.1"/>
    <property type="molecule type" value="Genomic_DNA"/>
</dbReference>
<feature type="transmembrane region" description="Helical" evidence="1">
    <location>
        <begin position="45"/>
        <end position="62"/>
    </location>
</feature>
<comment type="caution">
    <text evidence="2">The sequence shown here is derived from an EMBL/GenBank/DDBJ whole genome shotgun (WGS) entry which is preliminary data.</text>
</comment>
<sequence length="63" mass="7467">MKRKMNQQTFQSWIRTAKDIGKQFIIPFVVFQAVRTILLPTSFDVLLLAIFILLALAFYFDWI</sequence>
<reference evidence="2 3" key="1">
    <citation type="submission" date="2023-07" db="EMBL/GenBank/DDBJ databases">
        <title>Genomic Encyclopedia of Type Strains, Phase IV (KMG-IV): sequencing the most valuable type-strain genomes for metagenomic binning, comparative biology and taxonomic classification.</title>
        <authorList>
            <person name="Goeker M."/>
        </authorList>
    </citation>
    <scope>NUCLEOTIDE SEQUENCE [LARGE SCALE GENOMIC DNA]</scope>
    <source>
        <strain evidence="2 3">DSM 23837</strain>
    </source>
</reference>
<dbReference type="RefSeq" id="WP_307225712.1">
    <property type="nucleotide sequence ID" value="NZ_JAUSTT010000001.1"/>
</dbReference>
<keyword evidence="1" id="KW-0812">Transmembrane</keyword>
<evidence type="ECO:0000313" key="2">
    <source>
        <dbReference type="EMBL" id="MDQ0174334.1"/>
    </source>
</evidence>
<name>A0ABT9WMJ4_9BACI</name>